<feature type="signal peptide" evidence="12">
    <location>
        <begin position="1"/>
        <end position="19"/>
    </location>
</feature>
<evidence type="ECO:0000256" key="9">
    <source>
        <dbReference type="ARBA" id="ARBA00023136"/>
    </source>
</evidence>
<keyword evidence="14" id="KW-1185">Reference proteome</keyword>
<evidence type="ECO:0000256" key="3">
    <source>
        <dbReference type="ARBA" id="ARBA00022448"/>
    </source>
</evidence>
<feature type="region of interest" description="Disordered" evidence="10">
    <location>
        <begin position="440"/>
        <end position="472"/>
    </location>
</feature>
<gene>
    <name evidence="13" type="ORF">HCN44_009724</name>
</gene>
<dbReference type="InterPro" id="IPR026112">
    <property type="entry name" value="AMN"/>
</dbReference>
<feature type="compositionally biased region" description="Acidic residues" evidence="10">
    <location>
        <begin position="441"/>
        <end position="453"/>
    </location>
</feature>
<evidence type="ECO:0000256" key="10">
    <source>
        <dbReference type="SAM" id="MobiDB-lite"/>
    </source>
</evidence>
<dbReference type="OrthoDB" id="10067964at2759"/>
<keyword evidence="8 11" id="KW-1133">Transmembrane helix</keyword>
<feature type="transmembrane region" description="Helical" evidence="11">
    <location>
        <begin position="365"/>
        <end position="388"/>
    </location>
</feature>
<evidence type="ECO:0000256" key="5">
    <source>
        <dbReference type="ARBA" id="ARBA00022692"/>
    </source>
</evidence>
<dbReference type="AlphaFoldDB" id="A0A834Y8A8"/>
<dbReference type="Pfam" id="PF14828">
    <property type="entry name" value="Amnionless"/>
    <property type="match status" value="1"/>
</dbReference>
<evidence type="ECO:0000256" key="4">
    <source>
        <dbReference type="ARBA" id="ARBA00022475"/>
    </source>
</evidence>
<keyword evidence="4" id="KW-1003">Cell membrane</keyword>
<evidence type="ECO:0000256" key="12">
    <source>
        <dbReference type="SAM" id="SignalP"/>
    </source>
</evidence>
<feature type="compositionally biased region" description="Basic and acidic residues" evidence="10">
    <location>
        <begin position="455"/>
        <end position="465"/>
    </location>
</feature>
<evidence type="ECO:0000256" key="11">
    <source>
        <dbReference type="SAM" id="Phobius"/>
    </source>
</evidence>
<feature type="chain" id="PRO_5032301715" description="Protein amnionless" evidence="12">
    <location>
        <begin position="20"/>
        <end position="507"/>
    </location>
</feature>
<comment type="subcellular location">
    <subcellularLocation>
        <location evidence="1">Cell membrane</location>
        <topology evidence="1">Single-pass type I membrane protein</topology>
    </subcellularLocation>
</comment>
<keyword evidence="6 12" id="KW-0732">Signal</keyword>
<reference evidence="13 14" key="1">
    <citation type="submission" date="2020-08" db="EMBL/GenBank/DDBJ databases">
        <title>Aphidius gifuensis genome sequencing and assembly.</title>
        <authorList>
            <person name="Du Z."/>
        </authorList>
    </citation>
    <scope>NUCLEOTIDE SEQUENCE [LARGE SCALE GENOMIC DNA]</scope>
    <source>
        <strain evidence="13">YNYX2018</strain>
        <tissue evidence="13">Adults</tissue>
    </source>
</reference>
<keyword evidence="5 11" id="KW-0812">Transmembrane</keyword>
<evidence type="ECO:0000313" key="14">
    <source>
        <dbReference type="Proteomes" id="UP000639338"/>
    </source>
</evidence>
<keyword evidence="7" id="KW-0653">Protein transport</keyword>
<evidence type="ECO:0000313" key="13">
    <source>
        <dbReference type="EMBL" id="KAF7998326.1"/>
    </source>
</evidence>
<name>A0A834Y8A8_APHGI</name>
<dbReference type="GO" id="GO:0015031">
    <property type="term" value="P:protein transport"/>
    <property type="evidence" value="ECO:0007669"/>
    <property type="project" value="UniProtKB-KW"/>
</dbReference>
<dbReference type="GO" id="GO:0006898">
    <property type="term" value="P:receptor-mediated endocytosis"/>
    <property type="evidence" value="ECO:0007669"/>
    <property type="project" value="TreeGrafter"/>
</dbReference>
<dbReference type="EMBL" id="JACMRX010000001">
    <property type="protein sequence ID" value="KAF7998326.1"/>
    <property type="molecule type" value="Genomic_DNA"/>
</dbReference>
<dbReference type="PANTHER" id="PTHR14995">
    <property type="entry name" value="AMNIONLESS"/>
    <property type="match status" value="1"/>
</dbReference>
<accession>A0A834Y8A8</accession>
<dbReference type="Proteomes" id="UP000639338">
    <property type="component" value="Unassembled WGS sequence"/>
</dbReference>
<dbReference type="PANTHER" id="PTHR14995:SF2">
    <property type="entry name" value="PROTEIN AMNIONLESS"/>
    <property type="match status" value="1"/>
</dbReference>
<evidence type="ECO:0000256" key="7">
    <source>
        <dbReference type="ARBA" id="ARBA00022927"/>
    </source>
</evidence>
<evidence type="ECO:0000256" key="8">
    <source>
        <dbReference type="ARBA" id="ARBA00022989"/>
    </source>
</evidence>
<evidence type="ECO:0000256" key="6">
    <source>
        <dbReference type="ARBA" id="ARBA00022729"/>
    </source>
</evidence>
<protein>
    <recommendedName>
        <fullName evidence="2">Protein amnionless</fullName>
    </recommendedName>
</protein>
<keyword evidence="9 11" id="KW-0472">Membrane</keyword>
<dbReference type="GO" id="GO:0016324">
    <property type="term" value="C:apical plasma membrane"/>
    <property type="evidence" value="ECO:0007669"/>
    <property type="project" value="TreeGrafter"/>
</dbReference>
<evidence type="ECO:0000256" key="1">
    <source>
        <dbReference type="ARBA" id="ARBA00004251"/>
    </source>
</evidence>
<proteinExistence type="predicted"/>
<comment type="caution">
    <text evidence="13">The sequence shown here is derived from an EMBL/GenBank/DDBJ whole genome shotgun (WGS) entry which is preliminary data.</text>
</comment>
<sequence>MHLIFLHCIILSFIKNTIAWRLGEELHWLPNLEWTTKNNWINENIPTLNSRILFPLEMKHSVGFPLTGKFILTGIDLPRDGSLLLPNDGSVKVCFEINLNNLIYAHVFFNQQFSNSNDKKLIKNVSKWKWSGPFYWVDPNNWNNTNLAMPHFEKIPCSTDTIVLPDNKYSLSIKFPNENVKIKKIKIGSLFIGTNDWKLKMYGREFRDSHQSVKFSGLQYCPDEECLCRQDPESIDLLIGEICKIQSTRCSKKINSCDDPLKVEGHCCDYCGSKVLIDHKVSLVELEELSNVALKKYKDTLSWHARMTWDENMEVLIMENDEYTGIKNQEAMNILAEALTARGIAVMGKNFSGPPVGDSALSKSLITIFCIFLVSIIIVLIALPYFGWSYSELFLIVRDIFPLVRDGTQPVKDQSSETATFEFARFQNVADGDIQLASTAYDEDQENPNDNEPNENPHEGGKRFENPLYTSKKRRPIEELNIIDVNSTLRLTDLQKKIKNQTDCDSE</sequence>
<dbReference type="GO" id="GO:0030139">
    <property type="term" value="C:endocytic vesicle"/>
    <property type="evidence" value="ECO:0007669"/>
    <property type="project" value="TreeGrafter"/>
</dbReference>
<evidence type="ECO:0000256" key="2">
    <source>
        <dbReference type="ARBA" id="ARBA00021200"/>
    </source>
</evidence>
<organism evidence="13 14">
    <name type="scientific">Aphidius gifuensis</name>
    <name type="common">Parasitoid wasp</name>
    <dbReference type="NCBI Taxonomy" id="684658"/>
    <lineage>
        <taxon>Eukaryota</taxon>
        <taxon>Metazoa</taxon>
        <taxon>Ecdysozoa</taxon>
        <taxon>Arthropoda</taxon>
        <taxon>Hexapoda</taxon>
        <taxon>Insecta</taxon>
        <taxon>Pterygota</taxon>
        <taxon>Neoptera</taxon>
        <taxon>Endopterygota</taxon>
        <taxon>Hymenoptera</taxon>
        <taxon>Apocrita</taxon>
        <taxon>Ichneumonoidea</taxon>
        <taxon>Braconidae</taxon>
        <taxon>Aphidiinae</taxon>
        <taxon>Aphidius</taxon>
    </lineage>
</organism>
<keyword evidence="3" id="KW-0813">Transport</keyword>